<evidence type="ECO:0000313" key="3">
    <source>
        <dbReference type="Proteomes" id="UP000324832"/>
    </source>
</evidence>
<reference evidence="2 3" key="1">
    <citation type="submission" date="2017-07" db="EMBL/GenBank/DDBJ databases">
        <authorList>
            <person name="Talla V."/>
            <person name="Backstrom N."/>
        </authorList>
    </citation>
    <scope>NUCLEOTIDE SEQUENCE [LARGE SCALE GENOMIC DNA]</scope>
</reference>
<protein>
    <submittedName>
        <fullName evidence="2">Uncharacterized protein</fullName>
    </submittedName>
</protein>
<gene>
    <name evidence="2" type="ORF">LSINAPIS_LOCUS12694</name>
</gene>
<dbReference type="AlphaFoldDB" id="A0A5E4QXV4"/>
<accession>A0A5E4QXV4</accession>
<proteinExistence type="predicted"/>
<evidence type="ECO:0000313" key="2">
    <source>
        <dbReference type="EMBL" id="VVD02486.1"/>
    </source>
</evidence>
<name>A0A5E4QXV4_9NEOP</name>
<dbReference type="Proteomes" id="UP000324832">
    <property type="component" value="Unassembled WGS sequence"/>
</dbReference>
<organism evidence="2 3">
    <name type="scientific">Leptidea sinapis</name>
    <dbReference type="NCBI Taxonomy" id="189913"/>
    <lineage>
        <taxon>Eukaryota</taxon>
        <taxon>Metazoa</taxon>
        <taxon>Ecdysozoa</taxon>
        <taxon>Arthropoda</taxon>
        <taxon>Hexapoda</taxon>
        <taxon>Insecta</taxon>
        <taxon>Pterygota</taxon>
        <taxon>Neoptera</taxon>
        <taxon>Endopterygota</taxon>
        <taxon>Lepidoptera</taxon>
        <taxon>Glossata</taxon>
        <taxon>Ditrysia</taxon>
        <taxon>Papilionoidea</taxon>
        <taxon>Pieridae</taxon>
        <taxon>Dismorphiinae</taxon>
        <taxon>Leptidea</taxon>
    </lineage>
</organism>
<evidence type="ECO:0000256" key="1">
    <source>
        <dbReference type="SAM" id="MobiDB-lite"/>
    </source>
</evidence>
<feature type="region of interest" description="Disordered" evidence="1">
    <location>
        <begin position="1"/>
        <end position="32"/>
    </location>
</feature>
<dbReference type="EMBL" id="FZQP02006110">
    <property type="protein sequence ID" value="VVD02486.1"/>
    <property type="molecule type" value="Genomic_DNA"/>
</dbReference>
<keyword evidence="3" id="KW-1185">Reference proteome</keyword>
<sequence>MFERTRSNSLGALPKDIQKPVENQTDLRKPDNINLEEWQKDKIPAWKRKRKETSPIQNEANKKIKNTSNYQISTHNSFEILNEELTKEKQTDSKEYIPKPEPIFVTGVLNITSLKEKLTEICETNLFTMTTLRSGHITKIMPKDIQTYKAIRENFIANNISHYTYKLKCERAYRVVLRGLHASEDITEISK</sequence>